<dbReference type="Pfam" id="PF14031">
    <property type="entry name" value="D-ser_dehydrat"/>
    <property type="match status" value="1"/>
</dbReference>
<dbReference type="PANTHER" id="PTHR28004">
    <property type="entry name" value="ZGC:162816-RELATED"/>
    <property type="match status" value="1"/>
</dbReference>
<dbReference type="SUPFAM" id="SSF51419">
    <property type="entry name" value="PLP-binding barrel"/>
    <property type="match status" value="1"/>
</dbReference>
<evidence type="ECO:0000313" key="5">
    <source>
        <dbReference type="Proteomes" id="UP000832097"/>
    </source>
</evidence>
<keyword evidence="5" id="KW-1185">Reference proteome</keyword>
<feature type="domain" description="D-serine dehydratase-like" evidence="3">
    <location>
        <begin position="305"/>
        <end position="399"/>
    </location>
</feature>
<organism evidence="4 5">
    <name type="scientific">Agromyces larvae</name>
    <dbReference type="NCBI Taxonomy" id="2929802"/>
    <lineage>
        <taxon>Bacteria</taxon>
        <taxon>Bacillati</taxon>
        <taxon>Actinomycetota</taxon>
        <taxon>Actinomycetes</taxon>
        <taxon>Micrococcales</taxon>
        <taxon>Microbacteriaceae</taxon>
        <taxon>Agromyces</taxon>
    </lineage>
</organism>
<protein>
    <submittedName>
        <fullName evidence="4">Alanine racemase</fullName>
        <ecNumber evidence="4">5.1.1.1</ecNumber>
    </submittedName>
</protein>
<gene>
    <name evidence="4" type="ORF">MTO99_00380</name>
</gene>
<dbReference type="InterPro" id="IPR001608">
    <property type="entry name" value="Ala_racemase_N"/>
</dbReference>
<dbReference type="GO" id="GO:0008784">
    <property type="term" value="F:alanine racemase activity"/>
    <property type="evidence" value="ECO:0007669"/>
    <property type="project" value="UniProtKB-EC"/>
</dbReference>
<dbReference type="InterPro" id="IPR029066">
    <property type="entry name" value="PLP-binding_barrel"/>
</dbReference>
<keyword evidence="4" id="KW-0413">Isomerase</keyword>
<reference evidence="4 5" key="1">
    <citation type="submission" date="2022-03" db="EMBL/GenBank/DDBJ databases">
        <title>Mucilaginibacter sp. isolated from the gut of Protaetia brevitarsis seulensis larvae.</title>
        <authorList>
            <person name="Won M."/>
            <person name="Kim S.-J."/>
            <person name="Kwon S.-W."/>
        </authorList>
    </citation>
    <scope>NUCLEOTIDE SEQUENCE [LARGE SCALE GENOMIC DNA]</scope>
    <source>
        <strain evidence="4 5">CFWR-12</strain>
    </source>
</reference>
<dbReference type="SMART" id="SM01119">
    <property type="entry name" value="D-ser_dehydrat"/>
    <property type="match status" value="1"/>
</dbReference>
<evidence type="ECO:0000259" key="3">
    <source>
        <dbReference type="SMART" id="SM01119"/>
    </source>
</evidence>
<accession>A0ABY4BYJ9</accession>
<sequence length="414" mass="43241">MPLSVADLDDIRISPADTGLPARAAGLTVGEFLDTEPTLDEFWTPLLVLDDAALRANARAIQSWCDERGLELMPHGKTTMAPALWRLQLDAGATGLTLATPGQVRTARAFGVASVMLANALVAPAALAWAAAELADPGFELRVWADSIDTVDAMETGLGGLGDLPRPIDVLVELGAPGGRTGARTLDEARRLAERIAASPVLRLAGTAGYEGALGHDRSTGAVAAVRGYLADLVRLHETIAGLADGDLLLTAGGSAYLDFVAEAFAAPAAQTPGTRRVLRSGASLVHDEGFYRGISPIDDRLTPAMRGLARVVSHPEPGLALLDGGKRDFPYDEGLPVPLTLAGASATALNDQHTFLRAASGARDATGALDVAVGDVVELGLSHPCTAFDKRRLIPVVERFGSDRVVALVRTFF</sequence>
<evidence type="ECO:0000256" key="2">
    <source>
        <dbReference type="ARBA" id="ARBA00023239"/>
    </source>
</evidence>
<dbReference type="Gene3D" id="2.40.37.20">
    <property type="entry name" value="D-serine dehydratase-like domain"/>
    <property type="match status" value="1"/>
</dbReference>
<dbReference type="RefSeq" id="WP_243555978.1">
    <property type="nucleotide sequence ID" value="NZ_CP094528.1"/>
</dbReference>
<name>A0ABY4BYJ9_9MICO</name>
<dbReference type="Proteomes" id="UP000832097">
    <property type="component" value="Chromosome"/>
</dbReference>
<evidence type="ECO:0000256" key="1">
    <source>
        <dbReference type="ARBA" id="ARBA00005323"/>
    </source>
</evidence>
<proteinExistence type="inferred from homology"/>
<dbReference type="InterPro" id="IPR026956">
    <property type="entry name" value="D-ser_dehydrat-like_dom"/>
</dbReference>
<dbReference type="Pfam" id="PF01168">
    <property type="entry name" value="Ala_racemase_N"/>
    <property type="match status" value="1"/>
</dbReference>
<dbReference type="EC" id="5.1.1.1" evidence="4"/>
<keyword evidence="2" id="KW-0456">Lyase</keyword>
<comment type="similarity">
    <text evidence="1">Belongs to the DSD1 family.</text>
</comment>
<dbReference type="Gene3D" id="3.20.20.10">
    <property type="entry name" value="Alanine racemase"/>
    <property type="match status" value="1"/>
</dbReference>
<evidence type="ECO:0000313" key="4">
    <source>
        <dbReference type="EMBL" id="UOE44292.1"/>
    </source>
</evidence>
<dbReference type="EMBL" id="CP094528">
    <property type="protein sequence ID" value="UOE44292.1"/>
    <property type="molecule type" value="Genomic_DNA"/>
</dbReference>
<dbReference type="InterPro" id="IPR042208">
    <property type="entry name" value="D-ser_dehydrat-like_sf"/>
</dbReference>
<dbReference type="InterPro" id="IPR051466">
    <property type="entry name" value="D-amino_acid_metab_enzyme"/>
</dbReference>
<dbReference type="PANTHER" id="PTHR28004:SF8">
    <property type="entry name" value="D-SERINE DEAMINASE"/>
    <property type="match status" value="1"/>
</dbReference>